<evidence type="ECO:0000256" key="8">
    <source>
        <dbReference type="ARBA" id="ARBA00022741"/>
    </source>
</evidence>
<keyword evidence="11" id="KW-0472">Membrane</keyword>
<reference evidence="15" key="1">
    <citation type="submission" date="2015-09" db="EMBL/GenBank/DDBJ databases">
        <authorList>
            <consortium name="Pathogen Informatics"/>
        </authorList>
    </citation>
    <scope>NUCLEOTIDE SEQUENCE [LARGE SCALE GENOMIC DNA]</scope>
    <source>
        <strain evidence="15">Lake Konstanz</strain>
    </source>
</reference>
<dbReference type="InterPro" id="IPR026050">
    <property type="entry name" value="C1GALT1/C1GALT1_chp1"/>
</dbReference>
<evidence type="ECO:0000256" key="4">
    <source>
        <dbReference type="ARBA" id="ARBA00012557"/>
    </source>
</evidence>
<evidence type="ECO:0000256" key="2">
    <source>
        <dbReference type="ARBA" id="ARBA00004922"/>
    </source>
</evidence>
<evidence type="ECO:0000256" key="12">
    <source>
        <dbReference type="SAM" id="SignalP"/>
    </source>
</evidence>
<keyword evidence="9" id="KW-0735">Signal-anchor</keyword>
<feature type="signal peptide" evidence="12">
    <location>
        <begin position="1"/>
        <end position="27"/>
    </location>
</feature>
<feature type="domain" description="Fringe-like glycosyltransferase" evidence="13">
    <location>
        <begin position="223"/>
        <end position="397"/>
    </location>
</feature>
<evidence type="ECO:0000256" key="5">
    <source>
        <dbReference type="ARBA" id="ARBA00022676"/>
    </source>
</evidence>
<evidence type="ECO:0000256" key="3">
    <source>
        <dbReference type="ARBA" id="ARBA00006462"/>
    </source>
</evidence>
<evidence type="ECO:0000256" key="9">
    <source>
        <dbReference type="ARBA" id="ARBA00022968"/>
    </source>
</evidence>
<evidence type="ECO:0000256" key="6">
    <source>
        <dbReference type="ARBA" id="ARBA00022679"/>
    </source>
</evidence>
<sequence>MAPARLRSVLLALIVAGLLISWVSREADVDTIQNIPLPSTESPSSSSSVVFVSDKGIGQSKTDAQYQVLTKKDLAALHQMAADQDKENPVNDSNPVVDGQLRDENKIELPLPELDRSLLEIALNTSSPRIINDIETSSVSLTIGVLTAPALIRSRLIPLLESSLKRETDVHVFFKNDPATSSGQELLISYLQEVNRSHQVHVVALDPIRNMKMSLRNAWVNLPAIKYFHHVRPDQKWFVIMDDDTYFLMNAVRRLLKEVERNATHEGRPVYMGTPLIDGVSGGCRVIRTGANLRVQRTTIRKEVQFVCGGSGILIDKLAIAQMFVKNATGFDYIEQCMDTMFQGAGDVRLGHCLSELNVTILPRRMLFRDTMFRALGETRVYKKYPFPVSFHRFRKREWQYALRAVEDARDPNELVTWGDLLQNFRPGPVYHHSMFYPKSYENYTKIYGIRVMTPHEIRRNKIICKRFQCCRKEVPEEW</sequence>
<dbReference type="GO" id="GO:0016020">
    <property type="term" value="C:membrane"/>
    <property type="evidence" value="ECO:0007669"/>
    <property type="project" value="UniProtKB-SubCell"/>
</dbReference>
<keyword evidence="12" id="KW-0732">Signal</keyword>
<dbReference type="GO" id="GO:0016263">
    <property type="term" value="F:glycoprotein-N-acetylgalactosamine 3-beta-galactosyltransferase activity"/>
    <property type="evidence" value="ECO:0007669"/>
    <property type="project" value="UniProtKB-EC"/>
</dbReference>
<dbReference type="VEuPathDB" id="TriTrypDB:BSAL_06120"/>
<name>A0A0S4J5W2_BODSA</name>
<proteinExistence type="inferred from homology"/>
<gene>
    <name evidence="14" type="ORF">BSAL_06120</name>
</gene>
<dbReference type="InterPro" id="IPR003378">
    <property type="entry name" value="Fringe-like_glycosylTrfase"/>
</dbReference>
<comment type="pathway">
    <text evidence="2">Protein modification; protein glycosylation.</text>
</comment>
<dbReference type="EMBL" id="CYKH01001125">
    <property type="protein sequence ID" value="CUG84591.1"/>
    <property type="molecule type" value="Genomic_DNA"/>
</dbReference>
<evidence type="ECO:0000259" key="13">
    <source>
        <dbReference type="Pfam" id="PF02434"/>
    </source>
</evidence>
<evidence type="ECO:0000313" key="14">
    <source>
        <dbReference type="EMBL" id="CUG84591.1"/>
    </source>
</evidence>
<comment type="subcellular location">
    <subcellularLocation>
        <location evidence="1">Membrane</location>
        <topology evidence="1">Single-pass type II membrane protein</topology>
    </subcellularLocation>
</comment>
<keyword evidence="10" id="KW-1133">Transmembrane helix</keyword>
<keyword evidence="8" id="KW-0547">Nucleotide-binding</keyword>
<keyword evidence="6" id="KW-0808">Transferase</keyword>
<keyword evidence="7" id="KW-0812">Transmembrane</keyword>
<dbReference type="Proteomes" id="UP000051952">
    <property type="component" value="Unassembled WGS sequence"/>
</dbReference>
<dbReference type="EC" id="2.4.1.122" evidence="4"/>
<feature type="chain" id="PRO_5006622025" description="N-acetylgalactosaminide beta-1,3-galactosyltransferase" evidence="12">
    <location>
        <begin position="28"/>
        <end position="479"/>
    </location>
</feature>
<keyword evidence="5" id="KW-0328">Glycosyltransferase</keyword>
<comment type="similarity">
    <text evidence="3">Belongs to the glycosyltransferase 31 family. Beta3-Gal-T subfamily.</text>
</comment>
<dbReference type="Pfam" id="PF02434">
    <property type="entry name" value="Fringe"/>
    <property type="match status" value="1"/>
</dbReference>
<dbReference type="Gene3D" id="3.90.550.50">
    <property type="match status" value="1"/>
</dbReference>
<evidence type="ECO:0000256" key="10">
    <source>
        <dbReference type="ARBA" id="ARBA00022989"/>
    </source>
</evidence>
<protein>
    <recommendedName>
        <fullName evidence="4">N-acetylgalactosaminide beta-1,3-galactosyltransferase</fullName>
        <ecNumber evidence="4">2.4.1.122</ecNumber>
    </recommendedName>
</protein>
<dbReference type="PANTHER" id="PTHR23033">
    <property type="entry name" value="BETA1,3-GALACTOSYLTRANSFERASE"/>
    <property type="match status" value="1"/>
</dbReference>
<evidence type="ECO:0000313" key="15">
    <source>
        <dbReference type="Proteomes" id="UP000051952"/>
    </source>
</evidence>
<keyword evidence="15" id="KW-1185">Reference proteome</keyword>
<dbReference type="GO" id="GO:0000166">
    <property type="term" value="F:nucleotide binding"/>
    <property type="evidence" value="ECO:0007669"/>
    <property type="project" value="UniProtKB-KW"/>
</dbReference>
<dbReference type="AlphaFoldDB" id="A0A0S4J5W2"/>
<evidence type="ECO:0000256" key="1">
    <source>
        <dbReference type="ARBA" id="ARBA00004606"/>
    </source>
</evidence>
<organism evidence="14 15">
    <name type="scientific">Bodo saltans</name>
    <name type="common">Flagellated protozoan</name>
    <dbReference type="NCBI Taxonomy" id="75058"/>
    <lineage>
        <taxon>Eukaryota</taxon>
        <taxon>Discoba</taxon>
        <taxon>Euglenozoa</taxon>
        <taxon>Kinetoplastea</taxon>
        <taxon>Metakinetoplastina</taxon>
        <taxon>Eubodonida</taxon>
        <taxon>Bodonidae</taxon>
        <taxon>Bodo</taxon>
    </lineage>
</organism>
<evidence type="ECO:0000256" key="7">
    <source>
        <dbReference type="ARBA" id="ARBA00022692"/>
    </source>
</evidence>
<dbReference type="OrthoDB" id="414175at2759"/>
<accession>A0A0S4J5W2</accession>
<evidence type="ECO:0000256" key="11">
    <source>
        <dbReference type="ARBA" id="ARBA00023136"/>
    </source>
</evidence>